<dbReference type="EMBL" id="CM026424">
    <property type="protein sequence ID" value="KAG0578368.1"/>
    <property type="molecule type" value="Genomic_DNA"/>
</dbReference>
<protein>
    <submittedName>
        <fullName evidence="1">Uncharacterized protein</fullName>
    </submittedName>
</protein>
<evidence type="ECO:0000313" key="1">
    <source>
        <dbReference type="EMBL" id="KAG0578368.1"/>
    </source>
</evidence>
<reference evidence="1" key="1">
    <citation type="submission" date="2020-06" db="EMBL/GenBank/DDBJ databases">
        <title>WGS assembly of Ceratodon purpureus strain R40.</title>
        <authorList>
            <person name="Carey S.B."/>
            <person name="Jenkins J."/>
            <person name="Shu S."/>
            <person name="Lovell J.T."/>
            <person name="Sreedasyam A."/>
            <person name="Maumus F."/>
            <person name="Tiley G.P."/>
            <person name="Fernandez-Pozo N."/>
            <person name="Barry K."/>
            <person name="Chen C."/>
            <person name="Wang M."/>
            <person name="Lipzen A."/>
            <person name="Daum C."/>
            <person name="Saski C.A."/>
            <person name="Payton A.C."/>
            <person name="Mcbreen J.C."/>
            <person name="Conrad R.E."/>
            <person name="Kollar L.M."/>
            <person name="Olsson S."/>
            <person name="Huttunen S."/>
            <person name="Landis J.B."/>
            <person name="Wickett N.J."/>
            <person name="Johnson M.G."/>
            <person name="Rensing S.A."/>
            <person name="Grimwood J."/>
            <person name="Schmutz J."/>
            <person name="Mcdaniel S.F."/>
        </authorList>
    </citation>
    <scope>NUCLEOTIDE SEQUENCE</scope>
    <source>
        <strain evidence="1">R40</strain>
    </source>
</reference>
<organism evidence="1 2">
    <name type="scientific">Ceratodon purpureus</name>
    <name type="common">Fire moss</name>
    <name type="synonym">Dicranum purpureum</name>
    <dbReference type="NCBI Taxonomy" id="3225"/>
    <lineage>
        <taxon>Eukaryota</taxon>
        <taxon>Viridiplantae</taxon>
        <taxon>Streptophyta</taxon>
        <taxon>Embryophyta</taxon>
        <taxon>Bryophyta</taxon>
        <taxon>Bryophytina</taxon>
        <taxon>Bryopsida</taxon>
        <taxon>Dicranidae</taxon>
        <taxon>Pseudoditrichales</taxon>
        <taxon>Ditrichaceae</taxon>
        <taxon>Ceratodon</taxon>
    </lineage>
</organism>
<name>A0A8T0I789_CERPU</name>
<dbReference type="AlphaFoldDB" id="A0A8T0I789"/>
<comment type="caution">
    <text evidence="1">The sequence shown here is derived from an EMBL/GenBank/DDBJ whole genome shotgun (WGS) entry which is preliminary data.</text>
</comment>
<dbReference type="Proteomes" id="UP000822688">
    <property type="component" value="Chromosome 4"/>
</dbReference>
<accession>A0A8T0I789</accession>
<evidence type="ECO:0000313" key="2">
    <source>
        <dbReference type="Proteomes" id="UP000822688"/>
    </source>
</evidence>
<gene>
    <name evidence="1" type="ORF">KC19_4G017600</name>
</gene>
<sequence>MIRFSKLSVANYWKIKWWICTKRAPSCVCLYILGTLMFEWLPKTTSTISNANHKQCVVFCLIHSKRIQQNLPEDAPNLVTLSNLFDDGLLVLYIICSRRISIKMTMILHACVHKSTPRLITKFDLQLHHHPFLLAIIHSLIHQILFLLQQCVALDKLGLPDT</sequence>
<keyword evidence="2" id="KW-1185">Reference proteome</keyword>
<proteinExistence type="predicted"/>